<dbReference type="GO" id="GO:0006887">
    <property type="term" value="P:exocytosis"/>
    <property type="evidence" value="ECO:0007669"/>
    <property type="project" value="TreeGrafter"/>
</dbReference>
<proteinExistence type="predicted"/>
<accession>G0U0K0</accession>
<dbReference type="Pfam" id="PF07393">
    <property type="entry name" value="Sec10_HB"/>
    <property type="match status" value="1"/>
</dbReference>
<feature type="domain" description="Exocyst complex component Sec10-like alpha-helical bundle" evidence="2">
    <location>
        <begin position="706"/>
        <end position="1099"/>
    </location>
</feature>
<protein>
    <recommendedName>
        <fullName evidence="2">Exocyst complex component Sec10-like alpha-helical bundle domain-containing protein</fullName>
    </recommendedName>
</protein>
<dbReference type="GO" id="GO:0000145">
    <property type="term" value="C:exocyst"/>
    <property type="evidence" value="ECO:0007669"/>
    <property type="project" value="TreeGrafter"/>
</dbReference>
<evidence type="ECO:0000313" key="3">
    <source>
        <dbReference type="EMBL" id="CCC49599.1"/>
    </source>
</evidence>
<feature type="region of interest" description="Disordered" evidence="1">
    <location>
        <begin position="71"/>
        <end position="102"/>
    </location>
</feature>
<gene>
    <name evidence="3" type="ORF">TVY486_0802080</name>
</gene>
<feature type="compositionally biased region" description="Basic and acidic residues" evidence="1">
    <location>
        <begin position="272"/>
        <end position="288"/>
    </location>
</feature>
<feature type="compositionally biased region" description="Basic and acidic residues" evidence="1">
    <location>
        <begin position="82"/>
        <end position="98"/>
    </location>
</feature>
<dbReference type="GO" id="GO:0006893">
    <property type="term" value="P:Golgi to plasma membrane transport"/>
    <property type="evidence" value="ECO:0007669"/>
    <property type="project" value="TreeGrafter"/>
</dbReference>
<dbReference type="PANTHER" id="PTHR12100:SF0">
    <property type="entry name" value="EXOCYST COMPLEX COMPONENT 5"/>
    <property type="match status" value="1"/>
</dbReference>
<feature type="compositionally biased region" description="Polar residues" evidence="1">
    <location>
        <begin position="71"/>
        <end position="80"/>
    </location>
</feature>
<name>G0U0K0_TRYVY</name>
<feature type="region of interest" description="Disordered" evidence="1">
    <location>
        <begin position="267"/>
        <end position="344"/>
    </location>
</feature>
<organism evidence="3">
    <name type="scientific">Trypanosoma vivax (strain Y486)</name>
    <dbReference type="NCBI Taxonomy" id="1055687"/>
    <lineage>
        <taxon>Eukaryota</taxon>
        <taxon>Discoba</taxon>
        <taxon>Euglenozoa</taxon>
        <taxon>Kinetoplastea</taxon>
        <taxon>Metakinetoplastina</taxon>
        <taxon>Trypanosomatida</taxon>
        <taxon>Trypanosomatidae</taxon>
        <taxon>Trypanosoma</taxon>
        <taxon>Duttonella</taxon>
    </lineage>
</organism>
<reference evidence="3" key="1">
    <citation type="journal article" date="2012" name="Proc. Natl. Acad. Sci. U.S.A.">
        <title>Antigenic diversity is generated by distinct evolutionary mechanisms in African trypanosome species.</title>
        <authorList>
            <person name="Jackson A.P."/>
            <person name="Berry A."/>
            <person name="Aslett M."/>
            <person name="Allison H.C."/>
            <person name="Burton P."/>
            <person name="Vavrova-Anderson J."/>
            <person name="Brown R."/>
            <person name="Browne H."/>
            <person name="Corton N."/>
            <person name="Hauser H."/>
            <person name="Gamble J."/>
            <person name="Gilderthorp R."/>
            <person name="Marcello L."/>
            <person name="McQuillan J."/>
            <person name="Otto T.D."/>
            <person name="Quail M.A."/>
            <person name="Sanders M.J."/>
            <person name="van Tonder A."/>
            <person name="Ginger M.L."/>
            <person name="Field M.C."/>
            <person name="Barry J.D."/>
            <person name="Hertz-Fowler C."/>
            <person name="Berriman M."/>
        </authorList>
    </citation>
    <scope>NUCLEOTIDE SEQUENCE</scope>
    <source>
        <strain evidence="3">Y486</strain>
    </source>
</reference>
<dbReference type="EMBL" id="HE573024">
    <property type="protein sequence ID" value="CCC49599.1"/>
    <property type="molecule type" value="Genomic_DNA"/>
</dbReference>
<dbReference type="VEuPathDB" id="TriTrypDB:TvY486_0802080"/>
<dbReference type="AlphaFoldDB" id="G0U0K0"/>
<evidence type="ECO:0000259" key="2">
    <source>
        <dbReference type="Pfam" id="PF07393"/>
    </source>
</evidence>
<dbReference type="InterPro" id="IPR009976">
    <property type="entry name" value="Sec10-like"/>
</dbReference>
<evidence type="ECO:0000256" key="1">
    <source>
        <dbReference type="SAM" id="MobiDB-lite"/>
    </source>
</evidence>
<sequence length="1107" mass="124081">MSHLAEGRVRNRPRSYSNVVVRDEESRVEAASSGCSASLDRSVFCMTQFSAPIFVNNITNRVLFPMTMHASSETATGRQTTSKKETKSIGDEGKKGVDNDFGSGVAGDGSAAASDAAAEDPVATASCLTARIAATLREVEKMQQSERQDLQARELLCRRVETNEKRKLATIRLGLDATFARLHEYESRVYNALAATAGIEQHLAQSNARLMRARAVSLLLNHFRMLTSLEATELCGALKGLSRARAEQRSQVTAQWEAGDASLVNTTFYGEDNERKEGKESGRTRDAGDTDGSGDTSMSELLPSRDEDTHGQGCNSSKRTGKSKRVDPYTSQRRSKMRSRRQSLGNEVVSYGVREGLHRYEENAISVGLARTFAVRSCTELQVEWCQRLLQLRRELEGVVKNTNNIETYVEWLRQELASDVFHLVECFSSLYSKQGHKAARHPYGLAILRTVELISRLHATITSSHDELLLVFNKHAIDQIVDAMQEYSSWAIPVIPLPSNAKPLAGGDVAGTSSVCYLESSPTTAPAMHHYQTVIEPNIQRTFEFLISRSRQDVIVVETIFGKTNTARQQFILQMMKNVVKPFLTEQLERLKSFELGKLEEESRHSPRSRRRIGAQIVDAITFTHTMRVRLFECYNGYLRKLRDMCSHREMDFLDEYTESLFGESRASHTELDLLQRHHAQLEEHYAQELKLGRGGLFDLHEAHMQKAKDLVNVFVELAIRTRSFALPKDVKERVVELVLASMKNMARFLDTELRKTADSLRGDRDNWRVKVKSEEEMMRRVNEESQQCGLRMLFFAQSTIISLDDAIVFVCEPLVQENPQLFATIDKVKMETFEALEKRAEALLNLCASAIIARSLSILLHNQSRHDYTPKVAKGCENDVATPTCTRACVLFCQYVKQQFEMAKEMIKLSRQTELHSRATAQPSVCEQFSVSTRPITASIYSWSQQHRQGASGGIISNALLPAGAQDIAASARARAQQMTMSQLLNGDGSPTSFVRGIGVCLYRGISIHLRSFPVSDRGVLIYKQDVMAYKDAMVPLISGTGLDGAVVEVLFNLLKETASLLMVPPDHIKGMWNTGFLRLLNSDEKTQIIKMRQDLPDGFRDGVK</sequence>
<dbReference type="PANTHER" id="PTHR12100">
    <property type="entry name" value="SEC10"/>
    <property type="match status" value="1"/>
</dbReference>
<dbReference type="InterPro" id="IPR048627">
    <property type="entry name" value="Sec10_HB"/>
</dbReference>